<organism evidence="1 2">
    <name type="scientific">Mycobacterium botniense</name>
    <dbReference type="NCBI Taxonomy" id="84962"/>
    <lineage>
        <taxon>Bacteria</taxon>
        <taxon>Bacillati</taxon>
        <taxon>Actinomycetota</taxon>
        <taxon>Actinomycetes</taxon>
        <taxon>Mycobacteriales</taxon>
        <taxon>Mycobacteriaceae</taxon>
        <taxon>Mycobacterium</taxon>
    </lineage>
</organism>
<gene>
    <name evidence="1" type="ORF">MBOT_20070</name>
</gene>
<proteinExistence type="predicted"/>
<accession>A0A7I9XXW8</accession>
<keyword evidence="2" id="KW-1185">Reference proteome</keyword>
<evidence type="ECO:0000313" key="2">
    <source>
        <dbReference type="Proteomes" id="UP000465361"/>
    </source>
</evidence>
<name>A0A7I9XXW8_9MYCO</name>
<sequence>MQVPQRVSSVVLAEFTNPPASQSVWQQLSQTFTVPIDGSVDTVFLRPGGRDCDCGAGVVRRRLGEEGQHDPLESAVRRSRVRHPGIQGIEDIGSTIQNMWDNLATTLANALNLSGVSSSGNPLSTVTQAVQSAAHVTVNAMTLAQNATNTLGIQDNRAVSAGLEETVESNMSLQSLGSVRLPRR</sequence>
<dbReference type="Proteomes" id="UP000465361">
    <property type="component" value="Unassembled WGS sequence"/>
</dbReference>
<protein>
    <submittedName>
        <fullName evidence="1">Uncharacterized protein</fullName>
    </submittedName>
</protein>
<comment type="caution">
    <text evidence="1">The sequence shown here is derived from an EMBL/GenBank/DDBJ whole genome shotgun (WGS) entry which is preliminary data.</text>
</comment>
<dbReference type="AlphaFoldDB" id="A0A7I9XXW8"/>
<evidence type="ECO:0000313" key="1">
    <source>
        <dbReference type="EMBL" id="GFG74642.1"/>
    </source>
</evidence>
<reference evidence="1 2" key="1">
    <citation type="journal article" date="2019" name="Emerg. Microbes Infect.">
        <title>Comprehensive subspecies identification of 175 nontuberculous mycobacteria species based on 7547 genomic profiles.</title>
        <authorList>
            <person name="Matsumoto Y."/>
            <person name="Kinjo T."/>
            <person name="Motooka D."/>
            <person name="Nabeya D."/>
            <person name="Jung N."/>
            <person name="Uechi K."/>
            <person name="Horii T."/>
            <person name="Iida T."/>
            <person name="Fujita J."/>
            <person name="Nakamura S."/>
        </authorList>
    </citation>
    <scope>NUCLEOTIDE SEQUENCE [LARGE SCALE GENOMIC DNA]</scope>
    <source>
        <strain evidence="1 2">JCM 17322</strain>
    </source>
</reference>
<dbReference type="EMBL" id="BLKW01000002">
    <property type="protein sequence ID" value="GFG74642.1"/>
    <property type="molecule type" value="Genomic_DNA"/>
</dbReference>